<dbReference type="EMBL" id="JBANCF010000002">
    <property type="protein sequence ID" value="MEM0572705.1"/>
    <property type="molecule type" value="Genomic_DNA"/>
</dbReference>
<accession>A0AB35YN43</accession>
<dbReference type="InterPro" id="IPR027417">
    <property type="entry name" value="P-loop_NTPase"/>
</dbReference>
<dbReference type="PROSITE" id="PS50893">
    <property type="entry name" value="ABC_TRANSPORTER_2"/>
    <property type="match status" value="1"/>
</dbReference>
<comment type="caution">
    <text evidence="5">The sequence shown here is derived from an EMBL/GenBank/DDBJ whole genome shotgun (WGS) entry which is preliminary data.</text>
</comment>
<dbReference type="SMART" id="SM00382">
    <property type="entry name" value="AAA"/>
    <property type="match status" value="1"/>
</dbReference>
<dbReference type="InterPro" id="IPR017871">
    <property type="entry name" value="ABC_transporter-like_CS"/>
</dbReference>
<keyword evidence="8" id="KW-1185">Reference proteome</keyword>
<dbReference type="GO" id="GO:0005524">
    <property type="term" value="F:ATP binding"/>
    <property type="evidence" value="ECO:0007669"/>
    <property type="project" value="UniProtKB-KW"/>
</dbReference>
<evidence type="ECO:0000256" key="1">
    <source>
        <dbReference type="ARBA" id="ARBA00022448"/>
    </source>
</evidence>
<dbReference type="Proteomes" id="UP001388259">
    <property type="component" value="Unassembled WGS sequence"/>
</dbReference>
<feature type="domain" description="ABC transporter" evidence="4">
    <location>
        <begin position="2"/>
        <end position="234"/>
    </location>
</feature>
<dbReference type="PANTHER" id="PTHR42781">
    <property type="entry name" value="SPERMIDINE/PUTRESCINE IMPORT ATP-BINDING PROTEIN POTA"/>
    <property type="match status" value="1"/>
</dbReference>
<dbReference type="Pfam" id="PF00005">
    <property type="entry name" value="ABC_tran"/>
    <property type="match status" value="1"/>
</dbReference>
<evidence type="ECO:0000256" key="3">
    <source>
        <dbReference type="ARBA" id="ARBA00022840"/>
    </source>
</evidence>
<dbReference type="PANTHER" id="PTHR42781:SF4">
    <property type="entry name" value="SPERMIDINE_PUTRESCINE IMPORT ATP-BINDING PROTEIN POTA"/>
    <property type="match status" value="1"/>
</dbReference>
<gene>
    <name evidence="6" type="ORF">VZD24_04190</name>
    <name evidence="5" type="ORF">VZD85_03920</name>
</gene>
<evidence type="ECO:0000313" key="6">
    <source>
        <dbReference type="EMBL" id="MEM0572705.1"/>
    </source>
</evidence>
<sequence length="318" mass="36262">MLKVEIDSFSYSERTILTNIYFTLKPGEHLSILGESGCGKSTVLHLIYGLLHLEFGSIFYNGKKLLGPTKTLIPGETFMKLVAQEFNIMPFTTVAENLASHLSGLNQEKDTQRINTLLEVVEMEAFKNTLVKNLSGGQKQRVALAKALANKPEILLLDEPFSNIDTFRKNKLQRKIYNYLKEKQISCITATHESDEALAYSDQILMLKDGSNEMLGTPEFIYNNVKTEYQAGFFGEANILPKKLFCKTKTDETIVVFPHQLNISDKKTKLEVSIIQSYFKGDHYLIESHWNAQTIFFNHRDSLATNNVYFLSFFNKKN</sequence>
<dbReference type="Proteomes" id="UP001390963">
    <property type="component" value="Unassembled WGS sequence"/>
</dbReference>
<organism evidence="5 7">
    <name type="scientific">Aequorivita flava</name>
    <dbReference type="NCBI Taxonomy" id="3114371"/>
    <lineage>
        <taxon>Bacteria</taxon>
        <taxon>Pseudomonadati</taxon>
        <taxon>Bacteroidota</taxon>
        <taxon>Flavobacteriia</taxon>
        <taxon>Flavobacteriales</taxon>
        <taxon>Flavobacteriaceae</taxon>
        <taxon>Aequorivita</taxon>
    </lineage>
</organism>
<dbReference type="RefSeq" id="WP_279449636.1">
    <property type="nucleotide sequence ID" value="NZ_JAZBJM010000002.1"/>
</dbReference>
<dbReference type="PROSITE" id="PS00211">
    <property type="entry name" value="ABC_TRANSPORTER_1"/>
    <property type="match status" value="1"/>
</dbReference>
<dbReference type="SUPFAM" id="SSF52540">
    <property type="entry name" value="P-loop containing nucleoside triphosphate hydrolases"/>
    <property type="match status" value="1"/>
</dbReference>
<evidence type="ECO:0000313" key="7">
    <source>
        <dbReference type="Proteomes" id="UP001388259"/>
    </source>
</evidence>
<dbReference type="Gene3D" id="3.40.50.300">
    <property type="entry name" value="P-loop containing nucleotide triphosphate hydrolases"/>
    <property type="match status" value="1"/>
</dbReference>
<proteinExistence type="predicted"/>
<keyword evidence="3 5" id="KW-0067">ATP-binding</keyword>
<dbReference type="InterPro" id="IPR050093">
    <property type="entry name" value="ABC_SmlMolc_Importer"/>
</dbReference>
<keyword evidence="2" id="KW-0547">Nucleotide-binding</keyword>
<evidence type="ECO:0000313" key="5">
    <source>
        <dbReference type="EMBL" id="MEM0517489.1"/>
    </source>
</evidence>
<dbReference type="InterPro" id="IPR003439">
    <property type="entry name" value="ABC_transporter-like_ATP-bd"/>
</dbReference>
<reference evidence="5 8" key="1">
    <citation type="submission" date="2024-01" db="EMBL/GenBank/DDBJ databases">
        <title>Aequorivita flavus sp. nov., isolated from deep-sea sediment.</title>
        <authorList>
            <person name="Chen X."/>
        </authorList>
    </citation>
    <scope>NUCLEOTIDE SEQUENCE</scope>
    <source>
        <strain evidence="5">MCCC 1A16923</strain>
        <strain evidence="6 8">MCCC 1A16935</strain>
    </source>
</reference>
<dbReference type="InterPro" id="IPR003593">
    <property type="entry name" value="AAA+_ATPase"/>
</dbReference>
<evidence type="ECO:0000313" key="8">
    <source>
        <dbReference type="Proteomes" id="UP001390963"/>
    </source>
</evidence>
<evidence type="ECO:0000256" key="2">
    <source>
        <dbReference type="ARBA" id="ARBA00022741"/>
    </source>
</evidence>
<dbReference type="AlphaFoldDB" id="A0AB35YN43"/>
<protein>
    <submittedName>
        <fullName evidence="5">ABC transporter ATP-binding protein</fullName>
    </submittedName>
</protein>
<name>A0AB35YN43_9FLAO</name>
<evidence type="ECO:0000259" key="4">
    <source>
        <dbReference type="PROSITE" id="PS50893"/>
    </source>
</evidence>
<keyword evidence="1" id="KW-0813">Transport</keyword>
<dbReference type="EMBL" id="JAZBJM010000002">
    <property type="protein sequence ID" value="MEM0517489.1"/>
    <property type="molecule type" value="Genomic_DNA"/>
</dbReference>
<dbReference type="GO" id="GO:0016887">
    <property type="term" value="F:ATP hydrolysis activity"/>
    <property type="evidence" value="ECO:0007669"/>
    <property type="project" value="InterPro"/>
</dbReference>